<dbReference type="HAMAP" id="MF_00265">
    <property type="entry name" value="VapC_Nob1"/>
    <property type="match status" value="1"/>
</dbReference>
<dbReference type="Pfam" id="PF01850">
    <property type="entry name" value="PIN"/>
    <property type="match status" value="1"/>
</dbReference>
<dbReference type="Gene3D" id="3.40.50.1010">
    <property type="entry name" value="5'-nuclease"/>
    <property type="match status" value="1"/>
</dbReference>
<protein>
    <recommendedName>
        <fullName evidence="8">Ribonuclease VapC</fullName>
        <shortName evidence="8">RNase VapC</shortName>
        <ecNumber evidence="8">3.1.-.-</ecNumber>
    </recommendedName>
    <alternativeName>
        <fullName evidence="8">Toxin VapC</fullName>
    </alternativeName>
</protein>
<keyword evidence="6 8" id="KW-0460">Magnesium</keyword>
<dbReference type="PANTHER" id="PTHR33653:SF1">
    <property type="entry name" value="RIBONUCLEASE VAPC2"/>
    <property type="match status" value="1"/>
</dbReference>
<feature type="binding site" evidence="8">
    <location>
        <position position="13"/>
    </location>
    <ligand>
        <name>Mg(2+)</name>
        <dbReference type="ChEBI" id="CHEBI:18420"/>
    </ligand>
</feature>
<keyword evidence="2 8" id="KW-1277">Toxin-antitoxin system</keyword>
<comment type="function">
    <text evidence="8">Toxic component of a toxin-antitoxin (TA) system. An RNase.</text>
</comment>
<evidence type="ECO:0000256" key="4">
    <source>
        <dbReference type="ARBA" id="ARBA00022723"/>
    </source>
</evidence>
<evidence type="ECO:0000256" key="5">
    <source>
        <dbReference type="ARBA" id="ARBA00022801"/>
    </source>
</evidence>
<name>A0ABT4MUR9_GORRU</name>
<keyword evidence="8" id="KW-0800">Toxin</keyword>
<dbReference type="Proteomes" id="UP001067235">
    <property type="component" value="Unassembled WGS sequence"/>
</dbReference>
<evidence type="ECO:0000313" key="11">
    <source>
        <dbReference type="Proteomes" id="UP001067235"/>
    </source>
</evidence>
<sequence length="145" mass="15286">MSEAVARHRGLLDTSTVILLGRLSDPAELPEESVISAVTLAELSVGPHVARSDAERSARQQHLQQAEADFEILPFDAESARAFGAVAAALRASGRKPAARAYDALIAATAVAHGLPLHTCNPDDFTGIPQLDLHAVTHPDTKPPT</sequence>
<dbReference type="RefSeq" id="WP_301571333.1">
    <property type="nucleotide sequence ID" value="NZ_JAPWIE010000003.1"/>
</dbReference>
<accession>A0ABT4MUR9</accession>
<evidence type="ECO:0000256" key="1">
    <source>
        <dbReference type="ARBA" id="ARBA00001946"/>
    </source>
</evidence>
<keyword evidence="4 8" id="KW-0479">Metal-binding</keyword>
<feature type="binding site" evidence="8">
    <location>
        <position position="103"/>
    </location>
    <ligand>
        <name>Mg(2+)</name>
        <dbReference type="ChEBI" id="CHEBI:18420"/>
    </ligand>
</feature>
<comment type="similarity">
    <text evidence="7 8">Belongs to the PINc/VapC protein family.</text>
</comment>
<dbReference type="EC" id="3.1.-.-" evidence="8"/>
<reference evidence="10" key="1">
    <citation type="submission" date="2022-12" db="EMBL/GenBank/DDBJ databases">
        <authorList>
            <person name="Krivoruchko A.V."/>
            <person name="Elkin A."/>
        </authorList>
    </citation>
    <scope>NUCLEOTIDE SEQUENCE</scope>
    <source>
        <strain evidence="10">IEGM 1388</strain>
    </source>
</reference>
<feature type="domain" description="PIN" evidence="9">
    <location>
        <begin position="29"/>
        <end position="123"/>
    </location>
</feature>
<gene>
    <name evidence="8" type="primary">vapC</name>
    <name evidence="10" type="ORF">O4213_12235</name>
</gene>
<dbReference type="InterPro" id="IPR029060">
    <property type="entry name" value="PIN-like_dom_sf"/>
</dbReference>
<evidence type="ECO:0000256" key="8">
    <source>
        <dbReference type="HAMAP-Rule" id="MF_00265"/>
    </source>
</evidence>
<comment type="caution">
    <text evidence="10">The sequence shown here is derived from an EMBL/GenBank/DDBJ whole genome shotgun (WGS) entry which is preliminary data.</text>
</comment>
<keyword evidence="5 8" id="KW-0378">Hydrolase</keyword>
<dbReference type="CDD" id="cd18732">
    <property type="entry name" value="PIN_MtVapC4-C5_like"/>
    <property type="match status" value="1"/>
</dbReference>
<comment type="cofactor">
    <cofactor evidence="1 8">
        <name>Mg(2+)</name>
        <dbReference type="ChEBI" id="CHEBI:18420"/>
    </cofactor>
</comment>
<dbReference type="InterPro" id="IPR050556">
    <property type="entry name" value="Type_II_TA_system_RNase"/>
</dbReference>
<evidence type="ECO:0000256" key="3">
    <source>
        <dbReference type="ARBA" id="ARBA00022722"/>
    </source>
</evidence>
<dbReference type="PANTHER" id="PTHR33653">
    <property type="entry name" value="RIBONUCLEASE VAPC2"/>
    <property type="match status" value="1"/>
</dbReference>
<dbReference type="InterPro" id="IPR002716">
    <property type="entry name" value="PIN_dom"/>
</dbReference>
<proteinExistence type="inferred from homology"/>
<dbReference type="SUPFAM" id="SSF88723">
    <property type="entry name" value="PIN domain-like"/>
    <property type="match status" value="1"/>
</dbReference>
<organism evidence="10 11">
    <name type="scientific">Gordonia rubripertincta</name>
    <name type="common">Rhodococcus corallinus</name>
    <dbReference type="NCBI Taxonomy" id="36822"/>
    <lineage>
        <taxon>Bacteria</taxon>
        <taxon>Bacillati</taxon>
        <taxon>Actinomycetota</taxon>
        <taxon>Actinomycetes</taxon>
        <taxon>Mycobacteriales</taxon>
        <taxon>Gordoniaceae</taxon>
        <taxon>Gordonia</taxon>
    </lineage>
</organism>
<evidence type="ECO:0000259" key="9">
    <source>
        <dbReference type="Pfam" id="PF01850"/>
    </source>
</evidence>
<evidence type="ECO:0000313" key="10">
    <source>
        <dbReference type="EMBL" id="MCZ4550753.1"/>
    </source>
</evidence>
<keyword evidence="3 8" id="KW-0540">Nuclease</keyword>
<evidence type="ECO:0000256" key="6">
    <source>
        <dbReference type="ARBA" id="ARBA00022842"/>
    </source>
</evidence>
<evidence type="ECO:0000256" key="2">
    <source>
        <dbReference type="ARBA" id="ARBA00022649"/>
    </source>
</evidence>
<evidence type="ECO:0000256" key="7">
    <source>
        <dbReference type="ARBA" id="ARBA00038093"/>
    </source>
</evidence>
<keyword evidence="11" id="KW-1185">Reference proteome</keyword>
<dbReference type="EMBL" id="JAPWIE010000003">
    <property type="protein sequence ID" value="MCZ4550753.1"/>
    <property type="molecule type" value="Genomic_DNA"/>
</dbReference>
<dbReference type="InterPro" id="IPR022907">
    <property type="entry name" value="VapC_family"/>
</dbReference>